<proteinExistence type="inferred from homology"/>
<dbReference type="OMA" id="HYNEVWV"/>
<evidence type="ECO:0000256" key="1">
    <source>
        <dbReference type="ARBA" id="ARBA00009817"/>
    </source>
</evidence>
<dbReference type="GO" id="GO:0005737">
    <property type="term" value="C:cytoplasm"/>
    <property type="evidence" value="ECO:0007669"/>
    <property type="project" value="TreeGrafter"/>
</dbReference>
<protein>
    <recommendedName>
        <fullName evidence="5">Heme-binding protein soul2</fullName>
    </recommendedName>
</protein>
<dbReference type="InterPro" id="IPR006917">
    <property type="entry name" value="SOUL_heme-bd"/>
</dbReference>
<evidence type="ECO:0000313" key="4">
    <source>
        <dbReference type="Proteomes" id="UP000261340"/>
    </source>
</evidence>
<keyword evidence="2" id="KW-0732">Signal</keyword>
<dbReference type="Ensembl" id="ENSACIT00000013953.1">
    <property type="protein sequence ID" value="ENSACIP00000013584.1"/>
    <property type="gene ID" value="ENSACIG00000010572.1"/>
</dbReference>
<sequence length="199" mass="22120">MKGKCMLIFTIFLVSFCNGQDFCPKEKCPHLCLCCVQDFEARLYGATNWITTKLDSTGARDYLAANSRKLISAACIHNLILSVTTQSSEIPDDCWPVLVTVTKGEGEPKMSVSWFVPPDGKKSEMSDPLVKLESKPEVTVYVRVFSGAPSTETGQENTKLLREALAKAGKRFDPNTHAAATYDSYFSLTHHNEIWIYPA</sequence>
<organism evidence="3 4">
    <name type="scientific">Amphilophus citrinellus</name>
    <name type="common">Midas cichlid</name>
    <name type="synonym">Cichlasoma citrinellum</name>
    <dbReference type="NCBI Taxonomy" id="61819"/>
    <lineage>
        <taxon>Eukaryota</taxon>
        <taxon>Metazoa</taxon>
        <taxon>Chordata</taxon>
        <taxon>Craniata</taxon>
        <taxon>Vertebrata</taxon>
        <taxon>Euteleostomi</taxon>
        <taxon>Actinopterygii</taxon>
        <taxon>Neopterygii</taxon>
        <taxon>Teleostei</taxon>
        <taxon>Neoteleostei</taxon>
        <taxon>Acanthomorphata</taxon>
        <taxon>Ovalentaria</taxon>
        <taxon>Cichlomorphae</taxon>
        <taxon>Cichliformes</taxon>
        <taxon>Cichlidae</taxon>
        <taxon>New World cichlids</taxon>
        <taxon>Cichlasomatinae</taxon>
        <taxon>Heroini</taxon>
        <taxon>Amphilophus</taxon>
    </lineage>
</organism>
<dbReference type="InterPro" id="IPR011256">
    <property type="entry name" value="Reg_factor_effector_dom_sf"/>
</dbReference>
<reference evidence="3" key="1">
    <citation type="submission" date="2025-08" db="UniProtKB">
        <authorList>
            <consortium name="Ensembl"/>
        </authorList>
    </citation>
    <scope>IDENTIFICATION</scope>
</reference>
<evidence type="ECO:0000313" key="3">
    <source>
        <dbReference type="Ensembl" id="ENSACIP00000013584.1"/>
    </source>
</evidence>
<evidence type="ECO:0008006" key="5">
    <source>
        <dbReference type="Google" id="ProtNLM"/>
    </source>
</evidence>
<dbReference type="Pfam" id="PF04832">
    <property type="entry name" value="SOUL"/>
    <property type="match status" value="1"/>
</dbReference>
<dbReference type="GeneTree" id="ENSGT00940000170402"/>
<evidence type="ECO:0000256" key="2">
    <source>
        <dbReference type="SAM" id="SignalP"/>
    </source>
</evidence>
<dbReference type="Proteomes" id="UP000261340">
    <property type="component" value="Unplaced"/>
</dbReference>
<dbReference type="STRING" id="61819.ENSACIP00000013584"/>
<dbReference type="SUPFAM" id="SSF55136">
    <property type="entry name" value="Probable bacterial effector-binding domain"/>
    <property type="match status" value="1"/>
</dbReference>
<reference evidence="3" key="2">
    <citation type="submission" date="2025-09" db="UniProtKB">
        <authorList>
            <consortium name="Ensembl"/>
        </authorList>
    </citation>
    <scope>IDENTIFICATION</scope>
</reference>
<comment type="similarity">
    <text evidence="1">Belongs to the HEBP family.</text>
</comment>
<dbReference type="AlphaFoldDB" id="A0A3Q0RMP4"/>
<name>A0A3Q0RMP4_AMPCI</name>
<dbReference type="GO" id="GO:0020037">
    <property type="term" value="F:heme binding"/>
    <property type="evidence" value="ECO:0007669"/>
    <property type="project" value="TreeGrafter"/>
</dbReference>
<dbReference type="PANTHER" id="PTHR11220">
    <property type="entry name" value="HEME-BINDING PROTEIN-RELATED"/>
    <property type="match status" value="1"/>
</dbReference>
<feature type="signal peptide" evidence="2">
    <location>
        <begin position="1"/>
        <end position="19"/>
    </location>
</feature>
<dbReference type="Gene3D" id="3.20.80.10">
    <property type="entry name" value="Regulatory factor, effector binding domain"/>
    <property type="match status" value="1"/>
</dbReference>
<keyword evidence="4" id="KW-1185">Reference proteome</keyword>
<feature type="chain" id="PRO_5018675200" description="Heme-binding protein soul2" evidence="2">
    <location>
        <begin position="20"/>
        <end position="199"/>
    </location>
</feature>
<dbReference type="PANTHER" id="PTHR11220:SF69">
    <property type="entry name" value="HEME-BINDING PROTEIN 2"/>
    <property type="match status" value="1"/>
</dbReference>
<accession>A0A3Q0RMP4</accession>